<evidence type="ECO:0000259" key="3">
    <source>
        <dbReference type="Pfam" id="PF05433"/>
    </source>
</evidence>
<gene>
    <name evidence="4" type="ORF">HCU01_19580</name>
    <name evidence="5" type="ORF">SAMN05660971_02795</name>
</gene>
<feature type="domain" description="Glycine zipper 2TM" evidence="3">
    <location>
        <begin position="73"/>
        <end position="114"/>
    </location>
</feature>
<comment type="subcellular location">
    <subcellularLocation>
        <location evidence="1">Membrane</location>
    </subcellularLocation>
</comment>
<accession>A0A1M7I3D1</accession>
<keyword evidence="7" id="KW-1185">Reference proteome</keyword>
<dbReference type="PANTHER" id="PTHR35603">
    <property type="match status" value="1"/>
</dbReference>
<name>A0A1M7I3D1_9GAMM</name>
<proteinExistence type="predicted"/>
<dbReference type="EMBL" id="BJXU01000071">
    <property type="protein sequence ID" value="GEN24009.1"/>
    <property type="molecule type" value="Genomic_DNA"/>
</dbReference>
<keyword evidence="2" id="KW-0472">Membrane</keyword>
<dbReference type="Pfam" id="PF05433">
    <property type="entry name" value="Rick_17kDa_Anti"/>
    <property type="match status" value="1"/>
</dbReference>
<reference evidence="4 7" key="2">
    <citation type="submission" date="2019-07" db="EMBL/GenBank/DDBJ databases">
        <title>Whole genome shotgun sequence of Halomonas cupida NBRC 102219.</title>
        <authorList>
            <person name="Hosoyama A."/>
            <person name="Uohara A."/>
            <person name="Ohji S."/>
            <person name="Ichikawa N."/>
        </authorList>
    </citation>
    <scope>NUCLEOTIDE SEQUENCE [LARGE SCALE GENOMIC DNA]</scope>
    <source>
        <strain evidence="4 7">NBRC 102219</strain>
    </source>
</reference>
<protein>
    <submittedName>
        <fullName evidence="5">Uncharacterized conserved protein YcfJ, contains glycine zipper 2TM domain</fullName>
    </submittedName>
</protein>
<dbReference type="InterPro" id="IPR008816">
    <property type="entry name" value="Gly_zipper_2TM_dom"/>
</dbReference>
<dbReference type="EMBL" id="FRCA01000007">
    <property type="protein sequence ID" value="SHM35296.1"/>
    <property type="molecule type" value="Genomic_DNA"/>
</dbReference>
<sequence>MSKSIIIGSTLAVLGLGGMAFGAWQVQQQPEGPQFADITAVTPVTQTVETPRQVCESVPVTRQAQTRDPHSILGTAAGAVIGGVVGNQIGGGNGRKIATVAGVLGGGYAGREIQRNIESGQAVTTTEQRCQTVTDTQQQTVGYDVVWHHDGITRTARLDSVPEGDRVLLEEGQPQWDVVVGGQETTRT</sequence>
<evidence type="ECO:0000313" key="5">
    <source>
        <dbReference type="EMBL" id="SHM35296.1"/>
    </source>
</evidence>
<dbReference type="RefSeq" id="WP_073435808.1">
    <property type="nucleotide sequence ID" value="NZ_BJXU01000071.1"/>
</dbReference>
<dbReference type="Proteomes" id="UP000321726">
    <property type="component" value="Unassembled WGS sequence"/>
</dbReference>
<dbReference type="InterPro" id="IPR051407">
    <property type="entry name" value="Bact_OM_lipoprot/Surf_antigen"/>
</dbReference>
<dbReference type="PANTHER" id="PTHR35603:SF2">
    <property type="entry name" value="OUTER MEMBRANE LIPOPROTEIN"/>
    <property type="match status" value="1"/>
</dbReference>
<evidence type="ECO:0000313" key="6">
    <source>
        <dbReference type="Proteomes" id="UP000184123"/>
    </source>
</evidence>
<dbReference type="STRING" id="44933.SAMN05660971_02795"/>
<evidence type="ECO:0000256" key="2">
    <source>
        <dbReference type="ARBA" id="ARBA00023136"/>
    </source>
</evidence>
<dbReference type="Proteomes" id="UP000184123">
    <property type="component" value="Unassembled WGS sequence"/>
</dbReference>
<dbReference type="NCBIfam" id="NF008437">
    <property type="entry name" value="PRK11280.1"/>
    <property type="match status" value="1"/>
</dbReference>
<reference evidence="5 6" key="1">
    <citation type="submission" date="2016-11" db="EMBL/GenBank/DDBJ databases">
        <authorList>
            <person name="Jaros S."/>
            <person name="Januszkiewicz K."/>
            <person name="Wedrychowicz H."/>
        </authorList>
    </citation>
    <scope>NUCLEOTIDE SEQUENCE [LARGE SCALE GENOMIC DNA]</scope>
    <source>
        <strain evidence="5 6">DSM 4740</strain>
    </source>
</reference>
<organism evidence="5 6">
    <name type="scientific">Halomonas cupida</name>
    <dbReference type="NCBI Taxonomy" id="44933"/>
    <lineage>
        <taxon>Bacteria</taxon>
        <taxon>Pseudomonadati</taxon>
        <taxon>Pseudomonadota</taxon>
        <taxon>Gammaproteobacteria</taxon>
        <taxon>Oceanospirillales</taxon>
        <taxon>Halomonadaceae</taxon>
        <taxon>Halomonas</taxon>
    </lineage>
</organism>
<dbReference type="AlphaFoldDB" id="A0A1M7I3D1"/>
<evidence type="ECO:0000313" key="4">
    <source>
        <dbReference type="EMBL" id="GEN24009.1"/>
    </source>
</evidence>
<dbReference type="GO" id="GO:0019867">
    <property type="term" value="C:outer membrane"/>
    <property type="evidence" value="ECO:0007669"/>
    <property type="project" value="InterPro"/>
</dbReference>
<dbReference type="OrthoDB" id="9132795at2"/>
<evidence type="ECO:0000256" key="1">
    <source>
        <dbReference type="ARBA" id="ARBA00004370"/>
    </source>
</evidence>
<evidence type="ECO:0000313" key="7">
    <source>
        <dbReference type="Proteomes" id="UP000321726"/>
    </source>
</evidence>